<gene>
    <name evidence="2" type="ORF">AAE02nite_40800</name>
</gene>
<evidence type="ECO:0000313" key="2">
    <source>
        <dbReference type="EMBL" id="GEO06416.1"/>
    </source>
</evidence>
<feature type="transmembrane region" description="Helical" evidence="1">
    <location>
        <begin position="176"/>
        <end position="197"/>
    </location>
</feature>
<comment type="caution">
    <text evidence="2">The sequence shown here is derived from an EMBL/GenBank/DDBJ whole genome shotgun (WGS) entry which is preliminary data.</text>
</comment>
<protein>
    <recommendedName>
        <fullName evidence="4">Class I SAM-dependent methyltransferase</fullName>
    </recommendedName>
</protein>
<accession>A0A512B377</accession>
<dbReference type="Proteomes" id="UP000321532">
    <property type="component" value="Unassembled WGS sequence"/>
</dbReference>
<organism evidence="2 3">
    <name type="scientific">Adhaeribacter aerolatus</name>
    <dbReference type="NCBI Taxonomy" id="670289"/>
    <lineage>
        <taxon>Bacteria</taxon>
        <taxon>Pseudomonadati</taxon>
        <taxon>Bacteroidota</taxon>
        <taxon>Cytophagia</taxon>
        <taxon>Cytophagales</taxon>
        <taxon>Hymenobacteraceae</taxon>
        <taxon>Adhaeribacter</taxon>
    </lineage>
</organism>
<keyword evidence="1" id="KW-0472">Membrane</keyword>
<keyword evidence="3" id="KW-1185">Reference proteome</keyword>
<evidence type="ECO:0008006" key="4">
    <source>
        <dbReference type="Google" id="ProtNLM"/>
    </source>
</evidence>
<dbReference type="AlphaFoldDB" id="A0A512B377"/>
<keyword evidence="1" id="KW-1133">Transmembrane helix</keyword>
<name>A0A512B377_9BACT</name>
<reference evidence="2 3" key="1">
    <citation type="submission" date="2019-07" db="EMBL/GenBank/DDBJ databases">
        <title>Whole genome shotgun sequence of Adhaeribacter aerolatus NBRC 106133.</title>
        <authorList>
            <person name="Hosoyama A."/>
            <person name="Uohara A."/>
            <person name="Ohji S."/>
            <person name="Ichikawa N."/>
        </authorList>
    </citation>
    <scope>NUCLEOTIDE SEQUENCE [LARGE SCALE GENOMIC DNA]</scope>
    <source>
        <strain evidence="2 3">NBRC 106133</strain>
    </source>
</reference>
<dbReference type="EMBL" id="BJYS01000036">
    <property type="protein sequence ID" value="GEO06416.1"/>
    <property type="molecule type" value="Genomic_DNA"/>
</dbReference>
<proteinExistence type="predicted"/>
<keyword evidence="1" id="KW-0812">Transmembrane</keyword>
<evidence type="ECO:0000313" key="3">
    <source>
        <dbReference type="Proteomes" id="UP000321532"/>
    </source>
</evidence>
<feature type="transmembrane region" description="Helical" evidence="1">
    <location>
        <begin position="143"/>
        <end position="164"/>
    </location>
</feature>
<sequence length="241" mass="27046">MMDFLRFSISKLGVYEPIVPLLRELLIKSEQTTILDLCSGGGGGIKGIQQLLADQMQQPVQVILSDKFPNIPAFELIRQESGGAIDFVPEPIDATDVPGELAGCRTIFSAFHHFNPTLSRSILTDAAQKRVPIGIFEGAGKSYLEILAALLFFPVIFFFITPFMRPFRWSRLFFTYLVPLIPLCTLWDGCVSILRLYTPQHLLQLTAAIPVKNYTWRAGKVKHKTGLKIIYLIGYPVNTEQ</sequence>
<evidence type="ECO:0000256" key="1">
    <source>
        <dbReference type="SAM" id="Phobius"/>
    </source>
</evidence>